<reference evidence="2 3" key="1">
    <citation type="submission" date="2018-11" db="EMBL/GenBank/DDBJ databases">
        <title>Sequencing the genomes of 1000 actinobacteria strains.</title>
        <authorList>
            <person name="Klenk H.-P."/>
        </authorList>
    </citation>
    <scope>NUCLEOTIDE SEQUENCE [LARGE SCALE GENOMIC DNA]</scope>
    <source>
        <strain evidence="2 3">DSM 44780</strain>
    </source>
</reference>
<organism evidence="2 3">
    <name type="scientific">Kitasatospora cineracea</name>
    <dbReference type="NCBI Taxonomy" id="88074"/>
    <lineage>
        <taxon>Bacteria</taxon>
        <taxon>Bacillati</taxon>
        <taxon>Actinomycetota</taxon>
        <taxon>Actinomycetes</taxon>
        <taxon>Kitasatosporales</taxon>
        <taxon>Streptomycetaceae</taxon>
        <taxon>Kitasatospora</taxon>
    </lineage>
</organism>
<feature type="domain" description="HTH cro/C1-type" evidence="1">
    <location>
        <begin position="36"/>
        <end position="90"/>
    </location>
</feature>
<dbReference type="InterPro" id="IPR010982">
    <property type="entry name" value="Lambda_DNA-bd_dom_sf"/>
</dbReference>
<dbReference type="CDD" id="cd00093">
    <property type="entry name" value="HTH_XRE"/>
    <property type="match status" value="1"/>
</dbReference>
<dbReference type="Proteomes" id="UP000267408">
    <property type="component" value="Unassembled WGS sequence"/>
</dbReference>
<dbReference type="SUPFAM" id="SSF47413">
    <property type="entry name" value="lambda repressor-like DNA-binding domains"/>
    <property type="match status" value="1"/>
</dbReference>
<protein>
    <recommendedName>
        <fullName evidence="1">HTH cro/C1-type domain-containing protein</fullName>
    </recommendedName>
</protein>
<evidence type="ECO:0000313" key="2">
    <source>
        <dbReference type="EMBL" id="ROR44694.1"/>
    </source>
</evidence>
<dbReference type="EMBL" id="RJVJ01000001">
    <property type="protein sequence ID" value="ROR44694.1"/>
    <property type="molecule type" value="Genomic_DNA"/>
</dbReference>
<comment type="caution">
    <text evidence="2">The sequence shown here is derived from an EMBL/GenBank/DDBJ whole genome shotgun (WGS) entry which is preliminary data.</text>
</comment>
<dbReference type="PROSITE" id="PS50943">
    <property type="entry name" value="HTH_CROC1"/>
    <property type="match status" value="1"/>
</dbReference>
<proteinExistence type="predicted"/>
<sequence>MGARLTRPVPVRRLPGTTLLPLPGHMTETAFSPSALARYIERRGLGTAELARAVGVSERAVQYWLAGRSAPGDRSFGRLLAVLRCDAQELCGRLRGTETLSDLRRDAGLEVGQAAAAVAERPWARDLGFDVGKLRALELGRAVAGWDGESPEMAGRVARALARVYGVPERVLLDAWRRSRPVDGAVPILPRREPGSGEASGPLAVWEELNERQRIYLACLFWQDQEEELLQQRSHARGGVRSAAREWRRMPLALDAPKELVGLTRLQERLRHEGVRDPGVGSSVAALRRRGLVTTYRDRVYIDGVGEVARTLVEVTRRGRSVARAALKVPNSKGTPAPLLSRWLWSVLVRVARAGGVGLDGSLAGRAPHALAVGRSPDGHNPSRGFIVLRHPDGVDSGPYFWFLTDSGRQHVKDYLGLYQELYPEVGTSDLNSAIE</sequence>
<dbReference type="GO" id="GO:0003677">
    <property type="term" value="F:DNA binding"/>
    <property type="evidence" value="ECO:0007669"/>
    <property type="project" value="InterPro"/>
</dbReference>
<evidence type="ECO:0000259" key="1">
    <source>
        <dbReference type="PROSITE" id="PS50943"/>
    </source>
</evidence>
<dbReference type="AlphaFoldDB" id="A0A8G1UN75"/>
<dbReference type="InterPro" id="IPR001387">
    <property type="entry name" value="Cro/C1-type_HTH"/>
</dbReference>
<evidence type="ECO:0000313" key="3">
    <source>
        <dbReference type="Proteomes" id="UP000267408"/>
    </source>
</evidence>
<dbReference type="SMART" id="SM00530">
    <property type="entry name" value="HTH_XRE"/>
    <property type="match status" value="2"/>
</dbReference>
<accession>A0A8G1UN75</accession>
<name>A0A8G1UN75_9ACTN</name>
<gene>
    <name evidence="2" type="ORF">EDD39_2900</name>
</gene>
<dbReference type="Gene3D" id="1.10.260.40">
    <property type="entry name" value="lambda repressor-like DNA-binding domains"/>
    <property type="match status" value="1"/>
</dbReference>